<feature type="compositionally biased region" description="Basic residues" evidence="1">
    <location>
        <begin position="1"/>
        <end position="11"/>
    </location>
</feature>
<feature type="region of interest" description="Disordered" evidence="1">
    <location>
        <begin position="1"/>
        <end position="25"/>
    </location>
</feature>
<dbReference type="EMBL" id="HBFR01006011">
    <property type="protein sequence ID" value="CAD8877109.1"/>
    <property type="molecule type" value="Transcribed_RNA"/>
</dbReference>
<sequence>MTMKHPYHRPVRNFPSPSHAERRASRCHVSRKPMHHQLRPDVAPVLSMFGNLPTLTYFRCLSVSRQVPSTFADAVGGKGLVKNDRHRRVTRRYAENKDQKQRSFRVEHMNIFTEVGPSLRPPCSIGKNRCVARHHCIQILFQQSVSVVPSSLRYFSGRRKRTFHDSRGQSVRD</sequence>
<evidence type="ECO:0000256" key="1">
    <source>
        <dbReference type="SAM" id="MobiDB-lite"/>
    </source>
</evidence>
<dbReference type="EMBL" id="HBFR01006007">
    <property type="protein sequence ID" value="CAD8877106.1"/>
    <property type="molecule type" value="Transcribed_RNA"/>
</dbReference>
<organism evidence="2">
    <name type="scientific">Corethron hystrix</name>
    <dbReference type="NCBI Taxonomy" id="216773"/>
    <lineage>
        <taxon>Eukaryota</taxon>
        <taxon>Sar</taxon>
        <taxon>Stramenopiles</taxon>
        <taxon>Ochrophyta</taxon>
        <taxon>Bacillariophyta</taxon>
        <taxon>Coscinodiscophyceae</taxon>
        <taxon>Corethrophycidae</taxon>
        <taxon>Corethrales</taxon>
        <taxon>Corethraceae</taxon>
        <taxon>Corethron</taxon>
    </lineage>
</organism>
<accession>A0A6U5E4E2</accession>
<gene>
    <name evidence="2" type="ORF">CHYS00102_LOCUS4290</name>
    <name evidence="3" type="ORF">CHYS00102_LOCUS4293</name>
    <name evidence="4" type="ORF">CHYS00102_LOCUS4294</name>
</gene>
<evidence type="ECO:0000313" key="2">
    <source>
        <dbReference type="EMBL" id="CAD8877106.1"/>
    </source>
</evidence>
<name>A0A6U5E4E2_9STRA</name>
<evidence type="ECO:0000313" key="4">
    <source>
        <dbReference type="EMBL" id="CAD8877110.1"/>
    </source>
</evidence>
<dbReference type="EMBL" id="HBFR01006013">
    <property type="protein sequence ID" value="CAD8877110.1"/>
    <property type="molecule type" value="Transcribed_RNA"/>
</dbReference>
<proteinExistence type="predicted"/>
<evidence type="ECO:0000313" key="3">
    <source>
        <dbReference type="EMBL" id="CAD8877109.1"/>
    </source>
</evidence>
<reference evidence="2" key="1">
    <citation type="submission" date="2021-01" db="EMBL/GenBank/DDBJ databases">
        <authorList>
            <person name="Corre E."/>
            <person name="Pelletier E."/>
            <person name="Niang G."/>
            <person name="Scheremetjew M."/>
            <person name="Finn R."/>
            <person name="Kale V."/>
            <person name="Holt S."/>
            <person name="Cochrane G."/>
            <person name="Meng A."/>
            <person name="Brown T."/>
            <person name="Cohen L."/>
        </authorList>
    </citation>
    <scope>NUCLEOTIDE SEQUENCE</scope>
    <source>
        <strain evidence="2">308</strain>
    </source>
</reference>
<protein>
    <submittedName>
        <fullName evidence="2">Uncharacterized protein</fullName>
    </submittedName>
</protein>
<dbReference type="AlphaFoldDB" id="A0A6U5E4E2"/>